<dbReference type="PANTHER" id="PTHR24260:SF134">
    <property type="entry name" value="AT07769P-RELATED"/>
    <property type="match status" value="1"/>
</dbReference>
<dbReference type="GO" id="GO:0004252">
    <property type="term" value="F:serine-type endopeptidase activity"/>
    <property type="evidence" value="ECO:0007669"/>
    <property type="project" value="InterPro"/>
</dbReference>
<evidence type="ECO:0000256" key="7">
    <source>
        <dbReference type="ARBA" id="ARBA00023145"/>
    </source>
</evidence>
<dbReference type="SUPFAM" id="SSF50494">
    <property type="entry name" value="Trypsin-like serine proteases"/>
    <property type="match status" value="2"/>
</dbReference>
<dbReference type="InterPro" id="IPR033116">
    <property type="entry name" value="TRYPSIN_SER"/>
</dbReference>
<dbReference type="AlphaFoldDB" id="A0A835GU18"/>
<dbReference type="SMART" id="SM00020">
    <property type="entry name" value="Tryp_SPc"/>
    <property type="match status" value="2"/>
</dbReference>
<dbReference type="GO" id="GO:0005576">
    <property type="term" value="C:extracellular region"/>
    <property type="evidence" value="ECO:0007669"/>
    <property type="project" value="UniProtKB-SubCell"/>
</dbReference>
<reference evidence="15" key="1">
    <citation type="submission" date="2020-08" db="EMBL/GenBank/DDBJ databases">
        <title>Spodoptera exigua strain:BAW_Kor-Di-RS1 Genome sequencing and assembly.</title>
        <authorList>
            <person name="Kim J."/>
            <person name="Nam H.Y."/>
            <person name="Kwon M."/>
            <person name="Choi J.H."/>
            <person name="Cho S.R."/>
            <person name="Kim G.-H."/>
        </authorList>
    </citation>
    <scope>NUCLEOTIDE SEQUENCE</scope>
    <source>
        <strain evidence="15">BAW_Kor-Di-RS1</strain>
        <tissue evidence="15">Whole-body</tissue>
    </source>
</reference>
<evidence type="ECO:0000256" key="1">
    <source>
        <dbReference type="ARBA" id="ARBA00004239"/>
    </source>
</evidence>
<evidence type="ECO:0000256" key="11">
    <source>
        <dbReference type="ARBA" id="ARBA00084094"/>
    </source>
</evidence>
<evidence type="ECO:0000259" key="14">
    <source>
        <dbReference type="PROSITE" id="PS50240"/>
    </source>
</evidence>
<comment type="subcellular location">
    <subcellularLocation>
        <location evidence="1">Secreted</location>
        <location evidence="1">Extracellular space</location>
    </subcellularLocation>
</comment>
<evidence type="ECO:0000256" key="13">
    <source>
        <dbReference type="SAM" id="SignalP"/>
    </source>
</evidence>
<keyword evidence="9" id="KW-1199">Hemostasis impairing toxin</keyword>
<sequence length="574" mass="60483">MKLLVVGLLALVALSAARNIDIENVIDLEASPVFGYHEKVGAPLAEKIRKAEEEAALNPSRIVGGAPARLGQFPYQAGLIIILPLWTSACGGSLLNSRKVITAAHCWFDGQTQARSFTVVLGSITLYSGGTRLSSSNVVMHPNWSPSLVRNDIAIITLPSAVSTSNNIGFIALPSGNEINNQFAGFTGTASGFGFTRDVITNAVCSNSLFWYVQPSNVCTSGAGGRSVCHGDSGGPLVVTSNNRRILIGVTSFGHWDGCQSGHPAAFARRMHLFASIDKMKVLAVTLLALVAVSSARHIDLEDVIDLESITAYDYFNKVGIPLAEAIRKAEEEASLNPSRIVGGSTARLGQFPYQAGLVIELAGRTGVCGGSLLNSRRVLTAAHCWNDGQNQARRFTVVLGSVHLYSGGTRLSTSSVAMHGSWNPSLVRNDIAMITLPSAVSTSGNIGFIALPSGNELNNQFVGATATASGFGLTRDGGSVSGALSHVNLPVITNAVCRNTYPIYIQSSNVCTSGANGRSTCQGDSGGPLVVNSNNRRILIGVTSFGHRDGCQRGHPAAFARVTSYISWINQRL</sequence>
<dbReference type="PROSITE" id="PS00135">
    <property type="entry name" value="TRYPSIN_SER"/>
    <property type="match status" value="1"/>
</dbReference>
<keyword evidence="6 12" id="KW-0720">Serine protease</keyword>
<evidence type="ECO:0000313" key="16">
    <source>
        <dbReference type="Proteomes" id="UP000648187"/>
    </source>
</evidence>
<dbReference type="Gene3D" id="2.40.10.10">
    <property type="entry name" value="Trypsin-like serine proteases"/>
    <property type="match status" value="2"/>
</dbReference>
<accession>A0A835GU18</accession>
<keyword evidence="8" id="KW-1015">Disulfide bond</keyword>
<dbReference type="EMBL" id="JACKWZ010000012">
    <property type="protein sequence ID" value="KAF9422954.1"/>
    <property type="molecule type" value="Genomic_DNA"/>
</dbReference>
<feature type="domain" description="Peptidase S1" evidence="14">
    <location>
        <begin position="341"/>
        <end position="574"/>
    </location>
</feature>
<keyword evidence="3 12" id="KW-0645">Protease</keyword>
<evidence type="ECO:0000256" key="5">
    <source>
        <dbReference type="ARBA" id="ARBA00022801"/>
    </source>
</evidence>
<dbReference type="FunFam" id="2.40.10.10:FF:000025">
    <property type="entry name" value="serine proteases 1/2"/>
    <property type="match status" value="1"/>
</dbReference>
<dbReference type="CDD" id="cd00190">
    <property type="entry name" value="Tryp_SPc"/>
    <property type="match status" value="2"/>
</dbReference>
<dbReference type="Proteomes" id="UP000648187">
    <property type="component" value="Unassembled WGS sequence"/>
</dbReference>
<evidence type="ECO:0000256" key="12">
    <source>
        <dbReference type="RuleBase" id="RU363034"/>
    </source>
</evidence>
<dbReference type="InterPro" id="IPR018114">
    <property type="entry name" value="TRYPSIN_HIS"/>
</dbReference>
<feature type="chain" id="PRO_5032285122" description="Peptidase S1 domain-containing protein" evidence="13">
    <location>
        <begin position="18"/>
        <end position="574"/>
    </location>
</feature>
<dbReference type="FunFam" id="2.40.10.10:FF:000068">
    <property type="entry name" value="transmembrane protease serine 2"/>
    <property type="match status" value="1"/>
</dbReference>
<evidence type="ECO:0000256" key="4">
    <source>
        <dbReference type="ARBA" id="ARBA00022729"/>
    </source>
</evidence>
<dbReference type="PANTHER" id="PTHR24260">
    <property type="match status" value="1"/>
</dbReference>
<evidence type="ECO:0000256" key="10">
    <source>
        <dbReference type="ARBA" id="ARBA00055534"/>
    </source>
</evidence>
<dbReference type="InterPro" id="IPR001254">
    <property type="entry name" value="Trypsin_dom"/>
</dbReference>
<name>A0A835GU18_SPOEX</name>
<dbReference type="PRINTS" id="PR00722">
    <property type="entry name" value="CHYMOTRYPSIN"/>
</dbReference>
<dbReference type="Pfam" id="PF00089">
    <property type="entry name" value="Trypsin"/>
    <property type="match status" value="2"/>
</dbReference>
<dbReference type="InterPro" id="IPR051333">
    <property type="entry name" value="CLIP_Serine_Protease"/>
</dbReference>
<dbReference type="InterPro" id="IPR009003">
    <property type="entry name" value="Peptidase_S1_PA"/>
</dbReference>
<dbReference type="InterPro" id="IPR043504">
    <property type="entry name" value="Peptidase_S1_PA_chymotrypsin"/>
</dbReference>
<feature type="domain" description="Peptidase S1" evidence="14">
    <location>
        <begin position="62"/>
        <end position="296"/>
    </location>
</feature>
<keyword evidence="5 12" id="KW-0378">Hydrolase</keyword>
<dbReference type="PROSITE" id="PS50240">
    <property type="entry name" value="TRYPSIN_DOM"/>
    <property type="match status" value="2"/>
</dbReference>
<keyword evidence="2" id="KW-0800">Toxin</keyword>
<dbReference type="InterPro" id="IPR001314">
    <property type="entry name" value="Peptidase_S1A"/>
</dbReference>
<comment type="caution">
    <text evidence="15">The sequence shown here is derived from an EMBL/GenBank/DDBJ whole genome shotgun (WGS) entry which is preliminary data.</text>
</comment>
<keyword evidence="16" id="KW-1185">Reference proteome</keyword>
<protein>
    <recommendedName>
        <fullName evidence="14">Peptidase S1 domain-containing protein</fullName>
    </recommendedName>
</protein>
<dbReference type="GO" id="GO:0006508">
    <property type="term" value="P:proteolysis"/>
    <property type="evidence" value="ECO:0007669"/>
    <property type="project" value="UniProtKB-KW"/>
</dbReference>
<dbReference type="GO" id="GO:0090729">
    <property type="term" value="F:toxin activity"/>
    <property type="evidence" value="ECO:0007669"/>
    <property type="project" value="UniProtKB-KW"/>
</dbReference>
<comment type="function">
    <text evidence="10">Fibrinolytic activity; shows preferential cleavage of Arg-Gly bonds in all three fibrinogen chains. Contact with the caterpillars causes severe bleeding, due the anticoagulant effect of the protein.</text>
</comment>
<proteinExistence type="predicted"/>
<evidence type="ECO:0000256" key="6">
    <source>
        <dbReference type="ARBA" id="ARBA00022825"/>
    </source>
</evidence>
<keyword evidence="7" id="KW-0865">Zymogen</keyword>
<dbReference type="PROSITE" id="PS00134">
    <property type="entry name" value="TRYPSIN_HIS"/>
    <property type="match status" value="1"/>
</dbReference>
<feature type="signal peptide" evidence="13">
    <location>
        <begin position="1"/>
        <end position="17"/>
    </location>
</feature>
<organism evidence="15 16">
    <name type="scientific">Spodoptera exigua</name>
    <name type="common">Beet armyworm</name>
    <name type="synonym">Noctua fulgens</name>
    <dbReference type="NCBI Taxonomy" id="7107"/>
    <lineage>
        <taxon>Eukaryota</taxon>
        <taxon>Metazoa</taxon>
        <taxon>Ecdysozoa</taxon>
        <taxon>Arthropoda</taxon>
        <taxon>Hexapoda</taxon>
        <taxon>Insecta</taxon>
        <taxon>Pterygota</taxon>
        <taxon>Neoptera</taxon>
        <taxon>Endopterygota</taxon>
        <taxon>Lepidoptera</taxon>
        <taxon>Glossata</taxon>
        <taxon>Ditrysia</taxon>
        <taxon>Noctuoidea</taxon>
        <taxon>Noctuidae</taxon>
        <taxon>Amphipyrinae</taxon>
        <taxon>Spodoptera</taxon>
    </lineage>
</organism>
<evidence type="ECO:0000256" key="8">
    <source>
        <dbReference type="ARBA" id="ARBA00023157"/>
    </source>
</evidence>
<evidence type="ECO:0000256" key="3">
    <source>
        <dbReference type="ARBA" id="ARBA00022670"/>
    </source>
</evidence>
<evidence type="ECO:0000256" key="2">
    <source>
        <dbReference type="ARBA" id="ARBA00022656"/>
    </source>
</evidence>
<evidence type="ECO:0000313" key="15">
    <source>
        <dbReference type="EMBL" id="KAF9422954.1"/>
    </source>
</evidence>
<keyword evidence="4 13" id="KW-0732">Signal</keyword>
<gene>
    <name evidence="15" type="ORF">HW555_001497</name>
</gene>
<keyword evidence="11" id="KW-1205">Fibrinolytic toxin</keyword>
<evidence type="ECO:0000256" key="9">
    <source>
        <dbReference type="ARBA" id="ARBA00023240"/>
    </source>
</evidence>